<protein>
    <recommendedName>
        <fullName evidence="3 4">EGF-like domain-containing protein</fullName>
    </recommendedName>
</protein>
<keyword evidence="2" id="KW-1133">Transmembrane helix</keyword>
<feature type="region of interest" description="Disordered" evidence="1">
    <location>
        <begin position="1"/>
        <end position="75"/>
    </location>
</feature>
<dbReference type="PANTHER" id="PTHR24044">
    <property type="entry name" value="NOTCH LIGAND FAMILY MEMBER"/>
    <property type="match status" value="1"/>
</dbReference>
<feature type="transmembrane region" description="Helical" evidence="2">
    <location>
        <begin position="201"/>
        <end position="220"/>
    </location>
</feature>
<keyword evidence="2" id="KW-0812">Transmembrane</keyword>
<feature type="compositionally biased region" description="Low complexity" evidence="1">
    <location>
        <begin position="1"/>
        <end position="17"/>
    </location>
</feature>
<feature type="compositionally biased region" description="Acidic residues" evidence="1">
    <location>
        <begin position="18"/>
        <end position="30"/>
    </location>
</feature>
<dbReference type="PANTHER" id="PTHR24044:SF420">
    <property type="entry name" value="DELTA AND NOTCH-LIKE EPIDERMAL GROWTH FACTOR-RELATED RECEPTOR ISOFORM X1"/>
    <property type="match status" value="1"/>
</dbReference>
<dbReference type="Gene3D" id="2.10.25.10">
    <property type="entry name" value="Laminin"/>
    <property type="match status" value="1"/>
</dbReference>
<feature type="transmembrane region" description="Helical" evidence="2">
    <location>
        <begin position="148"/>
        <end position="166"/>
    </location>
</feature>
<gene>
    <name evidence="5" type="ORF">SEMRO_1258_G256810.1</name>
</gene>
<accession>A0A9N8EN26</accession>
<dbReference type="SMART" id="SM00181">
    <property type="entry name" value="EGF"/>
    <property type="match status" value="2"/>
</dbReference>
<comment type="caution">
    <text evidence="5">The sequence shown here is derived from an EMBL/GenBank/DDBJ whole genome shotgun (WGS) entry which is preliminary data.</text>
</comment>
<feature type="compositionally biased region" description="Basic residues" evidence="1">
    <location>
        <begin position="59"/>
        <end position="71"/>
    </location>
</feature>
<sequence length="1306" mass="143579">MHTGTGSRASKSVSFSSSDDEDDDEDDEEAGKDSTRGNVHNRRRDSSFVQGDMSMAHSRASRHSKNRRNKRSSTVVIGEDGNVKDDMLEQHLSEDTFGFLLATPVSSAPFYMGIGVLLFQVAIYVLMVMNLLDVDQASENLFGVPANVNWPVWIAQIIAIIIAVITQDDIRTGLDMLREGYGAEMQVAFPHSNRWKFVLSVFARMLGGSLGLITNFLLIVTSSTVIDLLLNFTALAFVGQLDEAAFFLSKQGFAGETCLDHATKIRWVLVRFKQTGGEYLCGTIIVQMGDELRPEMGTFSGLYDLTNADGLIFSSRHVQYTDRAAGGTRFVYCADNGYWVLQWKSSLDGQFPTSTCQDYYARSSKTSEFDLTKVVDIQWYVRDEFKRETVLEPFFLHCFDCGHTYNADTGDHCSGRGTCSNAVCSCDQGWYGLRCEFLQPCPKLQLDARVSGSFLKNNEIALHLEGGLDILMDKSQNPPRLIEAYNKPVFAGHLLHGHHLLVFYTGRRWVSTHTGLISPSANWTQFNSKETALQELIKFFDNFHGHWTNYAVEFISEPMDIATPADAPQPIGILFYEAITKSSINQTEIQAPNEARPTEARMVCGYCNDDFNPCHFDGVCVQGTCSCAIGAHGSLCEKSPVANGRCDQNYNIPYFEFDGGDCCEATCISSHEFTCGEELNGHTNQGYPNCNLPPDRWQLLHDNHIVGDPLSLAGYAVATSQAGTLLAMGEPEQSRVRIYDKDGSIWVEREVLDGLPDSHFGISLDLSGGPVHWRNNPGFRSPLLLMIGVAKKGGPKRVDVFKCGVDVKCKKVDEIMNVHGKIGPEAYSMSNNGRVVAYGLAEPASVVVYEVSGDYYEGNRTARAVPEEISATASAVNGTSISVRLPLPSQATAAVTALKLSEHGDIMAVFLENPSRRRNVLRVYEWDGKIYQPKGGIVMETNAEVLQRQLALSDDGSTIAIGISECPSLDILLYTWDESSSTWMRRISPPLDNEVCDNDFLPWSVALSQDGLTIAASAYPNTDVVTTFRWITNGWRIEGDPLPGNLPGSHTSIALSADGSHLVVGLPYSATMEAGSIDTYSLPTTLCPAGHSHHFRLSLTTDYSPQNTLWELEDKSSGEIQLTGGPYPFIVATLVEEVCLDRQICHAFTIYNTASNAGLEAPGRYDLFLDGEDLDRESFSGHAKRIFFGSECMTCSDGTRMLRMMVRTCHQAEWKLTDESGSEVVGGSTANDHSCSGPDSVDGYFWEDTCIDVTKCFTFTATDTSNADQGSVGFDYILMYDDDVVFASNKGITSSATVTAGSCQVL</sequence>
<dbReference type="EMBL" id="CAICTM010001256">
    <property type="protein sequence ID" value="CAB9522004.1"/>
    <property type="molecule type" value="Genomic_DNA"/>
</dbReference>
<evidence type="ECO:0000259" key="4">
    <source>
        <dbReference type="PROSITE" id="PS01186"/>
    </source>
</evidence>
<dbReference type="OrthoDB" id="112528at2759"/>
<evidence type="ECO:0000259" key="3">
    <source>
        <dbReference type="PROSITE" id="PS00022"/>
    </source>
</evidence>
<dbReference type="PROSITE" id="PS00022">
    <property type="entry name" value="EGF_1"/>
    <property type="match status" value="1"/>
</dbReference>
<evidence type="ECO:0000256" key="1">
    <source>
        <dbReference type="SAM" id="MobiDB-lite"/>
    </source>
</evidence>
<evidence type="ECO:0000313" key="5">
    <source>
        <dbReference type="EMBL" id="CAB9522004.1"/>
    </source>
</evidence>
<feature type="transmembrane region" description="Helical" evidence="2">
    <location>
        <begin position="110"/>
        <end position="128"/>
    </location>
</feature>
<organism evidence="5 6">
    <name type="scientific">Seminavis robusta</name>
    <dbReference type="NCBI Taxonomy" id="568900"/>
    <lineage>
        <taxon>Eukaryota</taxon>
        <taxon>Sar</taxon>
        <taxon>Stramenopiles</taxon>
        <taxon>Ochrophyta</taxon>
        <taxon>Bacillariophyta</taxon>
        <taxon>Bacillariophyceae</taxon>
        <taxon>Bacillariophycidae</taxon>
        <taxon>Naviculales</taxon>
        <taxon>Naviculaceae</taxon>
        <taxon>Seminavis</taxon>
    </lineage>
</organism>
<name>A0A9N8EN26_9STRA</name>
<dbReference type="GO" id="GO:0005112">
    <property type="term" value="F:Notch binding"/>
    <property type="evidence" value="ECO:0007669"/>
    <property type="project" value="TreeGrafter"/>
</dbReference>
<dbReference type="SUPFAM" id="SSF82171">
    <property type="entry name" value="DPP6 N-terminal domain-like"/>
    <property type="match status" value="1"/>
</dbReference>
<evidence type="ECO:0000256" key="2">
    <source>
        <dbReference type="SAM" id="Phobius"/>
    </source>
</evidence>
<proteinExistence type="predicted"/>
<evidence type="ECO:0000313" key="6">
    <source>
        <dbReference type="Proteomes" id="UP001153069"/>
    </source>
</evidence>
<reference evidence="5" key="1">
    <citation type="submission" date="2020-06" db="EMBL/GenBank/DDBJ databases">
        <authorList>
            <consortium name="Plant Systems Biology data submission"/>
        </authorList>
    </citation>
    <scope>NUCLEOTIDE SEQUENCE</scope>
    <source>
        <strain evidence="5">D6</strain>
    </source>
</reference>
<dbReference type="CDD" id="cd00054">
    <property type="entry name" value="EGF_CA"/>
    <property type="match status" value="1"/>
</dbReference>
<dbReference type="PROSITE" id="PS01186">
    <property type="entry name" value="EGF_2"/>
    <property type="match status" value="1"/>
</dbReference>
<dbReference type="InterPro" id="IPR000742">
    <property type="entry name" value="EGF"/>
</dbReference>
<feature type="domain" description="EGF-like" evidence="3 4">
    <location>
        <begin position="424"/>
        <end position="435"/>
    </location>
</feature>
<dbReference type="InterPro" id="IPR050906">
    <property type="entry name" value="Notch_signaling"/>
</dbReference>
<keyword evidence="6" id="KW-1185">Reference proteome</keyword>
<keyword evidence="2" id="KW-0472">Membrane</keyword>
<dbReference type="Proteomes" id="UP001153069">
    <property type="component" value="Unassembled WGS sequence"/>
</dbReference>